<reference evidence="1" key="1">
    <citation type="submission" date="2019-11" db="EMBL/GenBank/DDBJ databases">
        <authorList>
            <person name="Feng L."/>
        </authorList>
    </citation>
    <scope>NUCLEOTIDE SEQUENCE</scope>
    <source>
        <strain evidence="1">BintestinalisLFYP9</strain>
    </source>
</reference>
<proteinExistence type="predicted"/>
<gene>
    <name evidence="1" type="ORF">BILFYP9_03220</name>
</gene>
<protein>
    <submittedName>
        <fullName evidence="1">Uncharacterized protein</fullName>
    </submittedName>
</protein>
<accession>A0A6N2W8X7</accession>
<name>A0A6N2W8X7_9BACE</name>
<dbReference type="AlphaFoldDB" id="A0A6N2W8X7"/>
<sequence length="35" mass="3750">MVSASLGSLDGYEAVENTYTFTGKTQDCEACSDQQ</sequence>
<evidence type="ECO:0000313" key="1">
    <source>
        <dbReference type="EMBL" id="VYT38533.1"/>
    </source>
</evidence>
<organism evidence="1">
    <name type="scientific">Bacteroides intestinalis</name>
    <dbReference type="NCBI Taxonomy" id="329854"/>
    <lineage>
        <taxon>Bacteria</taxon>
        <taxon>Pseudomonadati</taxon>
        <taxon>Bacteroidota</taxon>
        <taxon>Bacteroidia</taxon>
        <taxon>Bacteroidales</taxon>
        <taxon>Bacteroidaceae</taxon>
        <taxon>Bacteroides</taxon>
    </lineage>
</organism>
<dbReference type="EMBL" id="CACRSU010000036">
    <property type="protein sequence ID" value="VYT38533.1"/>
    <property type="molecule type" value="Genomic_DNA"/>
</dbReference>